<feature type="compositionally biased region" description="Acidic residues" evidence="1">
    <location>
        <begin position="168"/>
        <end position="226"/>
    </location>
</feature>
<dbReference type="AlphaFoldDB" id="A0A6C0HX99"/>
<name>A0A6C0HX99_9ZZZZ</name>
<protein>
    <submittedName>
        <fullName evidence="2">Uncharacterized protein</fullName>
    </submittedName>
</protein>
<accession>A0A6C0HX99</accession>
<evidence type="ECO:0000256" key="1">
    <source>
        <dbReference type="SAM" id="MobiDB-lite"/>
    </source>
</evidence>
<dbReference type="EMBL" id="MN740036">
    <property type="protein sequence ID" value="QHT85184.1"/>
    <property type="molecule type" value="Genomic_DNA"/>
</dbReference>
<proteinExistence type="predicted"/>
<organism evidence="2">
    <name type="scientific">viral metagenome</name>
    <dbReference type="NCBI Taxonomy" id="1070528"/>
    <lineage>
        <taxon>unclassified sequences</taxon>
        <taxon>metagenomes</taxon>
        <taxon>organismal metagenomes</taxon>
    </lineage>
</organism>
<feature type="region of interest" description="Disordered" evidence="1">
    <location>
        <begin position="161"/>
        <end position="226"/>
    </location>
</feature>
<evidence type="ECO:0000313" key="2">
    <source>
        <dbReference type="EMBL" id="QHT85184.1"/>
    </source>
</evidence>
<reference evidence="2" key="1">
    <citation type="journal article" date="2020" name="Nature">
        <title>Giant virus diversity and host interactions through global metagenomics.</title>
        <authorList>
            <person name="Schulz F."/>
            <person name="Roux S."/>
            <person name="Paez-Espino D."/>
            <person name="Jungbluth S."/>
            <person name="Walsh D.A."/>
            <person name="Denef V.J."/>
            <person name="McMahon K.D."/>
            <person name="Konstantinidis K.T."/>
            <person name="Eloe-Fadrosh E.A."/>
            <person name="Kyrpides N.C."/>
            <person name="Woyke T."/>
        </authorList>
    </citation>
    <scope>NUCLEOTIDE SEQUENCE</scope>
    <source>
        <strain evidence="2">GVMAG-M-3300023184-178</strain>
    </source>
</reference>
<sequence>MAATQQQQQNIGIIIVEKTGTLKSLTIKDYVEAELYKKCGFKNENNFAKQTEWSVKMEGKKYVISAYAKTDGKANTENKYDFPPPIDTKLFYGNCALVATMMNENKTYELTSLPVVLWIKMYEKLFGGFEDLAATAAEDELEIDELANVSQKKKTKDGYLKDGFVVDSEGDGDEDEDEEYDSDEDDEEDDDDEDEDEDEDDLDLEDVGSELSSEEFETDSDDDDEP</sequence>